<dbReference type="Gene3D" id="3.40.50.10140">
    <property type="entry name" value="Toll/interleukin-1 receptor homology (TIR) domain"/>
    <property type="match status" value="1"/>
</dbReference>
<reference evidence="3" key="2">
    <citation type="journal article" date="2021" name="Genome Biol. Evol.">
        <title>Developing a high-quality reference genome for a parasitic bivalve with doubly uniparental inheritance (Bivalvia: Unionida).</title>
        <authorList>
            <person name="Smith C.H."/>
        </authorList>
    </citation>
    <scope>NUCLEOTIDE SEQUENCE</scope>
    <source>
        <strain evidence="3">CHS0354</strain>
        <tissue evidence="3">Mantle</tissue>
    </source>
</reference>
<dbReference type="Pfam" id="PF01582">
    <property type="entry name" value="TIR"/>
    <property type="match status" value="1"/>
</dbReference>
<keyword evidence="1" id="KW-1133">Transmembrane helix</keyword>
<proteinExistence type="predicted"/>
<feature type="transmembrane region" description="Helical" evidence="1">
    <location>
        <begin position="64"/>
        <end position="80"/>
    </location>
</feature>
<gene>
    <name evidence="3" type="ORF">CHS0354_021575</name>
</gene>
<accession>A0AAE0T5V5</accession>
<dbReference type="PROSITE" id="PS50104">
    <property type="entry name" value="TIR"/>
    <property type="match status" value="1"/>
</dbReference>
<keyword evidence="4" id="KW-1185">Reference proteome</keyword>
<dbReference type="InterPro" id="IPR000157">
    <property type="entry name" value="TIR_dom"/>
</dbReference>
<reference evidence="3" key="1">
    <citation type="journal article" date="2021" name="Genome Biol. Evol.">
        <title>A High-Quality Reference Genome for a Parasitic Bivalve with Doubly Uniparental Inheritance (Bivalvia: Unionida).</title>
        <authorList>
            <person name="Smith C.H."/>
        </authorList>
    </citation>
    <scope>NUCLEOTIDE SEQUENCE</scope>
    <source>
        <strain evidence="3">CHS0354</strain>
    </source>
</reference>
<feature type="transmembrane region" description="Helical" evidence="1">
    <location>
        <begin position="533"/>
        <end position="553"/>
    </location>
</feature>
<sequence>MENSHLGCDLHWCQEGNTTMDSTVVLVIIYISVVLSFKDLQEIALFAWWLIFTLYKTRFSSRKIMITFIGFSGLTLSLRQSRQRHLGEIEALTTAMIIHFLISSKTFLLILVEQMYSTLKKLYKTYSVCVKVIFISFLIAAMIIFCMGLVCYGIDKVLEWINNGPFYTKSNFITVHGKFHSVVQIVDISDDDLSIAQNSFTVGEHQSSLSSYRYFSHKDTNSLPLTKHLIHAYPGEEAELNCCIQVRLPGNGHVNALSLFFEQDSVQVRNTLRRRIHLPDEKIQNGSMYTFSLTLLDIRSEDFGLYRAGLRTVTRFGSTCSVSFATMYQCVDVRDEYACVFNLTRIDEHFEYVDAPVGALLYFEHLYLRSKSDYLRVEHYVNGMPVSITSNISSKCCLPSVQFISEVVWHVGTLNLPWNNMVYDKHLQLSEVLGMVCTCSSLYGIHRFKFYNDIYDTHRKKWMTSEFWHPQITVIYPKSSNMPWNSISERESRLIDSSKNERNFSIFEGYAFELLQNNLDEDFVLMKTIDNCLILWVFCILISVAFLSFFYFLKLVSTFREYAYERLGLIIRVKFPDTGGNLANVLPIRDDFQCYHHDVFVLNVDDDRTFVLHELHPVLLKKKLSVFLSEEDLPPGPTIENLKQALTISKKVIVVVSDSFINYKLYNNFFLPHIILRRLDKGIINSGHLMLLVSEPCRVPESLIKDDRIVTLDYTRNSKDIFLRKLNEWLESPVIRQGFAKQPMLHSDLLQLFQV</sequence>
<feature type="transmembrane region" description="Helical" evidence="1">
    <location>
        <begin position="92"/>
        <end position="112"/>
    </location>
</feature>
<feature type="domain" description="TIR" evidence="2">
    <location>
        <begin position="595"/>
        <end position="730"/>
    </location>
</feature>
<feature type="transmembrane region" description="Helical" evidence="1">
    <location>
        <begin position="132"/>
        <end position="155"/>
    </location>
</feature>
<evidence type="ECO:0000256" key="1">
    <source>
        <dbReference type="SAM" id="Phobius"/>
    </source>
</evidence>
<reference evidence="3" key="3">
    <citation type="submission" date="2023-05" db="EMBL/GenBank/DDBJ databases">
        <authorList>
            <person name="Smith C.H."/>
        </authorList>
    </citation>
    <scope>NUCLEOTIDE SEQUENCE</scope>
    <source>
        <strain evidence="3">CHS0354</strain>
        <tissue evidence="3">Mantle</tissue>
    </source>
</reference>
<name>A0AAE0T5V5_9BIVA</name>
<evidence type="ECO:0000313" key="4">
    <source>
        <dbReference type="Proteomes" id="UP001195483"/>
    </source>
</evidence>
<evidence type="ECO:0000313" key="3">
    <source>
        <dbReference type="EMBL" id="KAK3604312.1"/>
    </source>
</evidence>
<keyword evidence="1" id="KW-0472">Membrane</keyword>
<protein>
    <recommendedName>
        <fullName evidence="2">TIR domain-containing protein</fullName>
    </recommendedName>
</protein>
<evidence type="ECO:0000259" key="2">
    <source>
        <dbReference type="PROSITE" id="PS50104"/>
    </source>
</evidence>
<dbReference type="InterPro" id="IPR035897">
    <property type="entry name" value="Toll_tir_struct_dom_sf"/>
</dbReference>
<keyword evidence="1" id="KW-0812">Transmembrane</keyword>
<dbReference type="SUPFAM" id="SSF52200">
    <property type="entry name" value="Toll/Interleukin receptor TIR domain"/>
    <property type="match status" value="1"/>
</dbReference>
<organism evidence="3 4">
    <name type="scientific">Potamilus streckersoni</name>
    <dbReference type="NCBI Taxonomy" id="2493646"/>
    <lineage>
        <taxon>Eukaryota</taxon>
        <taxon>Metazoa</taxon>
        <taxon>Spiralia</taxon>
        <taxon>Lophotrochozoa</taxon>
        <taxon>Mollusca</taxon>
        <taxon>Bivalvia</taxon>
        <taxon>Autobranchia</taxon>
        <taxon>Heteroconchia</taxon>
        <taxon>Palaeoheterodonta</taxon>
        <taxon>Unionida</taxon>
        <taxon>Unionoidea</taxon>
        <taxon>Unionidae</taxon>
        <taxon>Ambleminae</taxon>
        <taxon>Lampsilini</taxon>
        <taxon>Potamilus</taxon>
    </lineage>
</organism>
<dbReference type="Proteomes" id="UP001195483">
    <property type="component" value="Unassembled WGS sequence"/>
</dbReference>
<dbReference type="GO" id="GO:0007165">
    <property type="term" value="P:signal transduction"/>
    <property type="evidence" value="ECO:0007669"/>
    <property type="project" value="InterPro"/>
</dbReference>
<dbReference type="EMBL" id="JAEAOA010001322">
    <property type="protein sequence ID" value="KAK3604312.1"/>
    <property type="molecule type" value="Genomic_DNA"/>
</dbReference>
<dbReference type="AlphaFoldDB" id="A0AAE0T5V5"/>
<comment type="caution">
    <text evidence="3">The sequence shown here is derived from an EMBL/GenBank/DDBJ whole genome shotgun (WGS) entry which is preliminary data.</text>
</comment>